<dbReference type="RefSeq" id="WP_222980627.1">
    <property type="nucleotide sequence ID" value="NZ_JAINVZ010000019.1"/>
</dbReference>
<sequence length="114" mass="13004">MREAGVTIRNACPTSVWEHLLDGAHHRLTFAGYTNYFLWQQHPRLGDRLRTKVESGCRVRFLLGDPESEVTRRREEAEGVPLTVSTRIRITLDALDRVDRAAGTPSGRGRQDFE</sequence>
<gene>
    <name evidence="1" type="ORF">K7472_24035</name>
</gene>
<evidence type="ECO:0000313" key="1">
    <source>
        <dbReference type="EMBL" id="MBY8887886.1"/>
    </source>
</evidence>
<proteinExistence type="predicted"/>
<dbReference type="EMBL" id="JAINVZ010000019">
    <property type="protein sequence ID" value="MBY8887886.1"/>
    <property type="molecule type" value="Genomic_DNA"/>
</dbReference>
<keyword evidence="2" id="KW-1185">Reference proteome</keyword>
<comment type="caution">
    <text evidence="1">The sequence shown here is derived from an EMBL/GenBank/DDBJ whole genome shotgun (WGS) entry which is preliminary data.</text>
</comment>
<evidence type="ECO:0000313" key="2">
    <source>
        <dbReference type="Proteomes" id="UP001198565"/>
    </source>
</evidence>
<protein>
    <submittedName>
        <fullName evidence="1">Uncharacterized protein</fullName>
    </submittedName>
</protein>
<accession>A0ABS7QXF0</accession>
<name>A0ABS7QXF0_9ACTN</name>
<organism evidence="1 2">
    <name type="scientific">Streptantibioticus parmotrematis</name>
    <dbReference type="NCBI Taxonomy" id="2873249"/>
    <lineage>
        <taxon>Bacteria</taxon>
        <taxon>Bacillati</taxon>
        <taxon>Actinomycetota</taxon>
        <taxon>Actinomycetes</taxon>
        <taxon>Kitasatosporales</taxon>
        <taxon>Streptomycetaceae</taxon>
        <taxon>Streptantibioticus</taxon>
    </lineage>
</organism>
<reference evidence="1 2" key="1">
    <citation type="submission" date="2021-08" db="EMBL/GenBank/DDBJ databases">
        <title>Streptomyces sp. PTM05 isolated from lichen.</title>
        <authorList>
            <person name="Somphong A."/>
            <person name="Phongsopitanun W."/>
            <person name="Tanasupawat S."/>
        </authorList>
    </citation>
    <scope>NUCLEOTIDE SEQUENCE [LARGE SCALE GENOMIC DNA]</scope>
    <source>
        <strain evidence="1 2">Ptm05</strain>
    </source>
</reference>
<dbReference type="Proteomes" id="UP001198565">
    <property type="component" value="Unassembled WGS sequence"/>
</dbReference>